<dbReference type="STRING" id="255247.ABE41_011670"/>
<gene>
    <name evidence="3" type="ORF">ABE41_011670</name>
</gene>
<dbReference type="SUPFAM" id="SSF54403">
    <property type="entry name" value="Cystatin/monellin"/>
    <property type="match status" value="2"/>
</dbReference>
<proteinExistence type="predicted"/>
<keyword evidence="1" id="KW-0472">Membrane</keyword>
<dbReference type="InterPro" id="IPR046350">
    <property type="entry name" value="Cystatin_sf"/>
</dbReference>
<dbReference type="KEGG" id="far:ABE41_011670"/>
<evidence type="ECO:0000259" key="2">
    <source>
        <dbReference type="Pfam" id="PF17881"/>
    </source>
</evidence>
<organism evidence="3 4">
    <name type="scientific">Fictibacillus arsenicus</name>
    <dbReference type="NCBI Taxonomy" id="255247"/>
    <lineage>
        <taxon>Bacteria</taxon>
        <taxon>Bacillati</taxon>
        <taxon>Bacillota</taxon>
        <taxon>Bacilli</taxon>
        <taxon>Bacillales</taxon>
        <taxon>Fictibacillaceae</taxon>
        <taxon>Fictibacillus</taxon>
    </lineage>
</organism>
<accession>A0A1B1Z5E8</accession>
<evidence type="ECO:0000256" key="1">
    <source>
        <dbReference type="SAM" id="Phobius"/>
    </source>
</evidence>
<dbReference type="Proteomes" id="UP000077412">
    <property type="component" value="Chromosome"/>
</dbReference>
<evidence type="ECO:0000313" key="3">
    <source>
        <dbReference type="EMBL" id="ANX12668.1"/>
    </source>
</evidence>
<protein>
    <recommendedName>
        <fullName evidence="2">Cell wall elongation regulator TseB-like domain-containing protein</fullName>
    </recommendedName>
</protein>
<keyword evidence="1" id="KW-1133">Transmembrane helix</keyword>
<dbReference type="EMBL" id="CP016761">
    <property type="protein sequence ID" value="ANX12668.1"/>
    <property type="molecule type" value="Genomic_DNA"/>
</dbReference>
<feature type="domain" description="Cell wall elongation regulator TseB-like" evidence="2">
    <location>
        <begin position="37"/>
        <end position="80"/>
    </location>
</feature>
<feature type="transmembrane region" description="Helical" evidence="1">
    <location>
        <begin position="6"/>
        <end position="24"/>
    </location>
</feature>
<evidence type="ECO:0000313" key="4">
    <source>
        <dbReference type="Proteomes" id="UP000077412"/>
    </source>
</evidence>
<name>A0A1B1Z5E8_9BACL</name>
<dbReference type="RefSeq" id="WP_066290379.1">
    <property type="nucleotide sequence ID" value="NZ_CP016761.1"/>
</dbReference>
<dbReference type="AlphaFoldDB" id="A0A1B1Z5E8"/>
<keyword evidence="1" id="KW-0812">Transmembrane</keyword>
<dbReference type="Pfam" id="PF17881">
    <property type="entry name" value="TseB"/>
    <property type="match status" value="1"/>
</dbReference>
<reference evidence="3 4" key="1">
    <citation type="submission" date="2016-08" db="EMBL/GenBank/DDBJ databases">
        <title>Complete genome sequence of Fictibacillus arsenicus G25-54, a strain with toxicity to nematodes and a potential arsenic-resistance activity.</title>
        <authorList>
            <person name="Zheng Z."/>
        </authorList>
    </citation>
    <scope>NUCLEOTIDE SEQUENCE [LARGE SCALE GENOMIC DNA]</scope>
    <source>
        <strain evidence="3 4">G25-54</strain>
    </source>
</reference>
<dbReference type="Gene3D" id="3.10.450.40">
    <property type="match status" value="2"/>
</dbReference>
<dbReference type="InterPro" id="IPR041401">
    <property type="entry name" value="TseB-like_dom"/>
</dbReference>
<keyword evidence="4" id="KW-1185">Reference proteome</keyword>
<sequence>MGKKWILIIVGILILASWQTYYLYSGVHAKPQKKEAEAVEIAKIEKNLTSVTNVEHFFKNETYYVVEGKNEHGTDMIVWVGKDKEIFSEIAKKGLSEKQMIDYVKKNHNAEKIIDSRLGMEDEIPLWEVVYIDDQNRYTYYYGYFETGKRYEIYRLKESEQ</sequence>
<dbReference type="OrthoDB" id="2381181at2"/>